<dbReference type="RefSeq" id="WP_003320812.1">
    <property type="nucleotide sequence ID" value="NZ_ALPT02000005.1"/>
</dbReference>
<name>A0A094WPS8_ALKAL</name>
<evidence type="ECO:0000313" key="6">
    <source>
        <dbReference type="EMBL" id="THG88645.1"/>
    </source>
</evidence>
<evidence type="ECO:0000256" key="4">
    <source>
        <dbReference type="ARBA" id="ARBA00022785"/>
    </source>
</evidence>
<dbReference type="STRING" id="1218173.BALCAV_0202545"/>
<dbReference type="PANTHER" id="PTHR30307">
    <property type="entry name" value="S-ADENOSYLMETHIONINE:TRNA RIBOSYLTRANSFERASE-ISOMERASE"/>
    <property type="match status" value="1"/>
</dbReference>
<dbReference type="Gene3D" id="3.40.1780.10">
    <property type="entry name" value="QueA-like"/>
    <property type="match status" value="1"/>
</dbReference>
<dbReference type="EMBL" id="JALP01000352">
    <property type="protein sequence ID" value="THG88645.1"/>
    <property type="molecule type" value="Genomic_DNA"/>
</dbReference>
<reference evidence="6 8" key="2">
    <citation type="submission" date="2014-01" db="EMBL/GenBank/DDBJ databases">
        <title>Draft genome sequencing of Bacillus alcalophilus CGMCC 1.3604.</title>
        <authorList>
            <person name="Yang J."/>
            <person name="Diao L."/>
            <person name="Yang S."/>
        </authorList>
    </citation>
    <scope>NUCLEOTIDE SEQUENCE [LARGE SCALE GENOMIC DNA]</scope>
    <source>
        <strain evidence="6 8">CGMCC 1.3604</strain>
    </source>
</reference>
<protein>
    <submittedName>
        <fullName evidence="5">S-adenosylmethionine tRNA ribosyltransferase</fullName>
    </submittedName>
</protein>
<reference evidence="5 7" key="1">
    <citation type="journal article" date="2014" name="Genome Announc.">
        <title>Draft Genome Sequence of Bacillus alcalophilus AV1934, a Classic Alkaliphile Isolated from Human Feces in 1934.</title>
        <authorList>
            <person name="Attie O."/>
            <person name="Jayaprakash A."/>
            <person name="Shah H."/>
            <person name="Paulsen I.T."/>
            <person name="Morino M."/>
            <person name="Takahashi Y."/>
            <person name="Narumi I."/>
            <person name="Sachidanandam R."/>
            <person name="Satoh K."/>
            <person name="Ito M."/>
            <person name="Krulwich T.A."/>
        </authorList>
    </citation>
    <scope>NUCLEOTIDE SEQUENCE [LARGE SCALE GENOMIC DNA]</scope>
    <source>
        <strain evidence="5 7">AV1934</strain>
    </source>
</reference>
<dbReference type="InterPro" id="IPR042119">
    <property type="entry name" value="QueA_dom2"/>
</dbReference>
<sequence length="338" mass="38443">MNIVNNIHQSFQIPANLHANTPAEYRENSRSQVNMMVLNKQTGAVSDHHLANLPHLLSPGDLLVFNKSRTIPALLRSKDQKIEIRLARKITDLKWEALIFQNDERRDCILLEGGGQLDIVGTGSEAPLVVVEFRQISEPILSYLYKYGAPIRYEYIHKPWPMQDYQTIFASVPGSVEMPSAGRAFSWKLIQQLKKSGIQIAFLELHAGISYYGDNQWPNPKNHPEAYSIPVETIELIKKTKHHEGKIIAVGTTVVRALESFALENNPLNGETTTDLYINRQHPLQIVDGLMTGLHEPDTSHLDLLCAFTEEAYIIDAYRHALKQQYLWHEFGDLNLIF</sequence>
<evidence type="ECO:0000256" key="3">
    <source>
        <dbReference type="ARBA" id="ARBA00022691"/>
    </source>
</evidence>
<evidence type="ECO:0000313" key="8">
    <source>
        <dbReference type="Proteomes" id="UP000297014"/>
    </source>
</evidence>
<keyword evidence="4" id="KW-0671">Queuosine biosynthesis</keyword>
<dbReference type="InterPro" id="IPR036100">
    <property type="entry name" value="QueA_sf"/>
</dbReference>
<gene>
    <name evidence="6" type="ORF">AJ85_01655</name>
    <name evidence="5" type="ORF">BALCAV_0202545</name>
</gene>
<dbReference type="InterPro" id="IPR042118">
    <property type="entry name" value="QueA_dom1"/>
</dbReference>
<keyword evidence="1" id="KW-0963">Cytoplasm</keyword>
<evidence type="ECO:0000256" key="1">
    <source>
        <dbReference type="ARBA" id="ARBA00022490"/>
    </source>
</evidence>
<dbReference type="eggNOG" id="COG0809">
    <property type="taxonomic scope" value="Bacteria"/>
</dbReference>
<evidence type="ECO:0000313" key="7">
    <source>
        <dbReference type="Proteomes" id="UP000002754"/>
    </source>
</evidence>
<organism evidence="5 7">
    <name type="scientific">Alkalihalobacillus alcalophilus ATCC 27647 = CGMCC 1.3604</name>
    <dbReference type="NCBI Taxonomy" id="1218173"/>
    <lineage>
        <taxon>Bacteria</taxon>
        <taxon>Bacillati</taxon>
        <taxon>Bacillota</taxon>
        <taxon>Bacilli</taxon>
        <taxon>Bacillales</taxon>
        <taxon>Bacillaceae</taxon>
        <taxon>Alkalihalobacillus</taxon>
    </lineage>
</organism>
<keyword evidence="7" id="KW-1185">Reference proteome</keyword>
<dbReference type="Proteomes" id="UP000297014">
    <property type="component" value="Unassembled WGS sequence"/>
</dbReference>
<keyword evidence="2 5" id="KW-0808">Transferase</keyword>
<evidence type="ECO:0000256" key="2">
    <source>
        <dbReference type="ARBA" id="ARBA00022679"/>
    </source>
</evidence>
<dbReference type="OrthoDB" id="9783887at2"/>
<proteinExistence type="predicted"/>
<evidence type="ECO:0000313" key="5">
    <source>
        <dbReference type="EMBL" id="KGA98801.1"/>
    </source>
</evidence>
<accession>A0A094WPS8</accession>
<dbReference type="Proteomes" id="UP000002754">
    <property type="component" value="Unassembled WGS sequence"/>
</dbReference>
<dbReference type="PANTHER" id="PTHR30307:SF0">
    <property type="entry name" value="S-ADENOSYLMETHIONINE:TRNA RIBOSYLTRANSFERASE-ISOMERASE"/>
    <property type="match status" value="1"/>
</dbReference>
<dbReference type="InterPro" id="IPR003699">
    <property type="entry name" value="QueA"/>
</dbReference>
<dbReference type="GO" id="GO:0051075">
    <property type="term" value="F:S-adenosylmethionine:tRNA ribosyltransferase-isomerase activity"/>
    <property type="evidence" value="ECO:0007669"/>
    <property type="project" value="TreeGrafter"/>
</dbReference>
<dbReference type="Gene3D" id="2.40.10.240">
    <property type="entry name" value="QueA-like"/>
    <property type="match status" value="1"/>
</dbReference>
<dbReference type="GO" id="GO:0008616">
    <property type="term" value="P:tRNA queuosine(34) biosynthetic process"/>
    <property type="evidence" value="ECO:0007669"/>
    <property type="project" value="UniProtKB-KW"/>
</dbReference>
<keyword evidence="3" id="KW-0949">S-adenosyl-L-methionine</keyword>
<dbReference type="Pfam" id="PF02547">
    <property type="entry name" value="Queuosine_synth"/>
    <property type="match status" value="1"/>
</dbReference>
<dbReference type="EMBL" id="ALPT02000005">
    <property type="protein sequence ID" value="KGA98801.1"/>
    <property type="molecule type" value="Genomic_DNA"/>
</dbReference>
<comment type="caution">
    <text evidence="5">The sequence shown here is derived from an EMBL/GenBank/DDBJ whole genome shotgun (WGS) entry which is preliminary data.</text>
</comment>
<dbReference type="AlphaFoldDB" id="A0A094WPS8"/>
<dbReference type="SUPFAM" id="SSF111337">
    <property type="entry name" value="QueA-like"/>
    <property type="match status" value="1"/>
</dbReference>